<evidence type="ECO:0000313" key="13">
    <source>
        <dbReference type="EMBL" id="EDK46381.1"/>
    </source>
</evidence>
<dbReference type="HOGENOM" id="CLU_051699_2_2_1"/>
<evidence type="ECO:0000256" key="9">
    <source>
        <dbReference type="ARBA" id="ARBA00023315"/>
    </source>
</evidence>
<evidence type="ECO:0000256" key="4">
    <source>
        <dbReference type="ARBA" id="ARBA00012950"/>
    </source>
</evidence>
<dbReference type="InParanoid" id="A5E4M3"/>
<protein>
    <recommendedName>
        <fullName evidence="5">N-alpha-acetyltransferase 40</fullName>
        <ecNumber evidence="4">2.3.1.257</ecNumber>
    </recommendedName>
</protein>
<comment type="catalytic activity">
    <reaction evidence="10">
        <text>N-terminal L-seryl-[histone H2A] + acetyl-CoA = N-terminal N(alpha)-acetyl-L-seryl-[histone H2A] + CoA + H(+)</text>
        <dbReference type="Rhea" id="RHEA:50600"/>
        <dbReference type="Rhea" id="RHEA-COMP:12742"/>
        <dbReference type="Rhea" id="RHEA-COMP:12744"/>
        <dbReference type="ChEBI" id="CHEBI:15378"/>
        <dbReference type="ChEBI" id="CHEBI:57287"/>
        <dbReference type="ChEBI" id="CHEBI:57288"/>
        <dbReference type="ChEBI" id="CHEBI:64738"/>
        <dbReference type="ChEBI" id="CHEBI:83690"/>
        <dbReference type="EC" id="2.3.1.257"/>
    </reaction>
</comment>
<dbReference type="GeneID" id="5231305"/>
<comment type="subcellular location">
    <subcellularLocation>
        <location evidence="2">Cytoplasm</location>
    </subcellularLocation>
    <subcellularLocation>
        <location evidence="1">Nucleus</location>
    </subcellularLocation>
</comment>
<dbReference type="InterPro" id="IPR039949">
    <property type="entry name" value="NAA40"/>
</dbReference>
<accession>A5E4M3</accession>
<feature type="domain" description="N-acetyltransferase" evidence="12">
    <location>
        <begin position="53"/>
        <end position="225"/>
    </location>
</feature>
<dbReference type="OMA" id="RALNWYK"/>
<evidence type="ECO:0000256" key="6">
    <source>
        <dbReference type="ARBA" id="ARBA00022490"/>
    </source>
</evidence>
<dbReference type="GO" id="GO:0043998">
    <property type="term" value="F:histone H2A acetyltransferase activity"/>
    <property type="evidence" value="ECO:0007669"/>
    <property type="project" value="InterPro"/>
</dbReference>
<dbReference type="Proteomes" id="UP000001996">
    <property type="component" value="Unassembled WGS sequence"/>
</dbReference>
<proteinExistence type="inferred from homology"/>
<evidence type="ECO:0000256" key="5">
    <source>
        <dbReference type="ARBA" id="ARBA00015043"/>
    </source>
</evidence>
<dbReference type="GO" id="GO:0005737">
    <property type="term" value="C:cytoplasm"/>
    <property type="evidence" value="ECO:0007669"/>
    <property type="project" value="UniProtKB-SubCell"/>
</dbReference>
<dbReference type="EMBL" id="CH981529">
    <property type="protein sequence ID" value="EDK46381.1"/>
    <property type="molecule type" value="Genomic_DNA"/>
</dbReference>
<keyword evidence="7" id="KW-0808">Transferase</keyword>
<evidence type="ECO:0000256" key="2">
    <source>
        <dbReference type="ARBA" id="ARBA00004496"/>
    </source>
</evidence>
<evidence type="ECO:0000256" key="3">
    <source>
        <dbReference type="ARBA" id="ARBA00008870"/>
    </source>
</evidence>
<evidence type="ECO:0000256" key="10">
    <source>
        <dbReference type="ARBA" id="ARBA00047821"/>
    </source>
</evidence>
<evidence type="ECO:0000256" key="8">
    <source>
        <dbReference type="ARBA" id="ARBA00023242"/>
    </source>
</evidence>
<dbReference type="KEGG" id="lel:PVL30_004282"/>
<dbReference type="Gene3D" id="3.40.630.30">
    <property type="match status" value="1"/>
</dbReference>
<dbReference type="GO" id="GO:0010485">
    <property type="term" value="F:histone H4 acetyltransferase activity"/>
    <property type="evidence" value="ECO:0007669"/>
    <property type="project" value="InterPro"/>
</dbReference>
<name>A5E4M3_LODEL</name>
<evidence type="ECO:0000256" key="11">
    <source>
        <dbReference type="ARBA" id="ARBA00049524"/>
    </source>
</evidence>
<reference evidence="13 14" key="1">
    <citation type="journal article" date="2009" name="Nature">
        <title>Evolution of pathogenicity and sexual reproduction in eight Candida genomes.</title>
        <authorList>
            <person name="Butler G."/>
            <person name="Rasmussen M.D."/>
            <person name="Lin M.F."/>
            <person name="Santos M.A."/>
            <person name="Sakthikumar S."/>
            <person name="Munro C.A."/>
            <person name="Rheinbay E."/>
            <person name="Grabherr M."/>
            <person name="Forche A."/>
            <person name="Reedy J.L."/>
            <person name="Agrafioti I."/>
            <person name="Arnaud M.B."/>
            <person name="Bates S."/>
            <person name="Brown A.J."/>
            <person name="Brunke S."/>
            <person name="Costanzo M.C."/>
            <person name="Fitzpatrick D.A."/>
            <person name="de Groot P.W."/>
            <person name="Harris D."/>
            <person name="Hoyer L.L."/>
            <person name="Hube B."/>
            <person name="Klis F.M."/>
            <person name="Kodira C."/>
            <person name="Lennard N."/>
            <person name="Logue M.E."/>
            <person name="Martin R."/>
            <person name="Neiman A.M."/>
            <person name="Nikolaou E."/>
            <person name="Quail M.A."/>
            <person name="Quinn J."/>
            <person name="Santos M.C."/>
            <person name="Schmitzberger F.F."/>
            <person name="Sherlock G."/>
            <person name="Shah P."/>
            <person name="Silverstein K.A."/>
            <person name="Skrzypek M.S."/>
            <person name="Soll D."/>
            <person name="Staggs R."/>
            <person name="Stansfield I."/>
            <person name="Stumpf M.P."/>
            <person name="Sudbery P.E."/>
            <person name="Srikantha T."/>
            <person name="Zeng Q."/>
            <person name="Berman J."/>
            <person name="Berriman M."/>
            <person name="Heitman J."/>
            <person name="Gow N.A."/>
            <person name="Lorenz M.C."/>
            <person name="Birren B.W."/>
            <person name="Kellis M."/>
            <person name="Cuomo C.A."/>
        </authorList>
    </citation>
    <scope>NUCLEOTIDE SEQUENCE [LARGE SCALE GENOMIC DNA]</scope>
    <source>
        <strain evidence="14">ATCC 11503 / BCRC 21390 / CBS 2605 / JCM 1781 / NBRC 1676 / NRRL YB-4239</strain>
    </source>
</reference>
<evidence type="ECO:0000256" key="1">
    <source>
        <dbReference type="ARBA" id="ARBA00004123"/>
    </source>
</evidence>
<comment type="catalytic activity">
    <reaction evidence="11">
        <text>N-terminal L-seryl-[histone H4] + acetyl-CoA = N-terminal N(alpha)-acetyl-L-seryl-[histone H4] + CoA + H(+)</text>
        <dbReference type="Rhea" id="RHEA:50596"/>
        <dbReference type="Rhea" id="RHEA-COMP:12740"/>
        <dbReference type="Rhea" id="RHEA-COMP:12743"/>
        <dbReference type="ChEBI" id="CHEBI:15378"/>
        <dbReference type="ChEBI" id="CHEBI:57287"/>
        <dbReference type="ChEBI" id="CHEBI:57288"/>
        <dbReference type="ChEBI" id="CHEBI:64738"/>
        <dbReference type="ChEBI" id="CHEBI:83690"/>
        <dbReference type="EC" id="2.3.1.257"/>
    </reaction>
</comment>
<dbReference type="STRING" id="379508.A5E4M3"/>
<evidence type="ECO:0000256" key="7">
    <source>
        <dbReference type="ARBA" id="ARBA00022679"/>
    </source>
</evidence>
<dbReference type="FunCoup" id="A5E4M3">
    <property type="interactions" value="100"/>
</dbReference>
<dbReference type="Pfam" id="PF00583">
    <property type="entry name" value="Acetyltransf_1"/>
    <property type="match status" value="1"/>
</dbReference>
<dbReference type="PANTHER" id="PTHR20531:SF1">
    <property type="entry name" value="N-ALPHA-ACETYLTRANSFERASE 40"/>
    <property type="match status" value="1"/>
</dbReference>
<sequence>MDVEFEINGQAYSEFHEDDSELLRKIAQNVSYDILLSQLPNAFHLPGLNTHILPAADLAQEQIEELISIIDDNLGDLYIKNNGINWKIDKDRDEMKEPGLVVVWFTEKDKTRVAGYISFKLCFDADERFVVYLYEIHFRKDFQGKSLGRIVMDQFHFFAKGLQRSDHSLYQRVKGTSLTVFSDNERALNWYKRLGYQLAENSPQDKVLRSGKIRKPGYYLLRRGIIS</sequence>
<evidence type="ECO:0000259" key="12">
    <source>
        <dbReference type="PROSITE" id="PS51186"/>
    </source>
</evidence>
<dbReference type="InterPro" id="IPR000182">
    <property type="entry name" value="GNAT_dom"/>
</dbReference>
<comment type="similarity">
    <text evidence="3">Belongs to the acetyltransferase family. NAA40 subfamily.</text>
</comment>
<dbReference type="eggNOG" id="KOG2488">
    <property type="taxonomic scope" value="Eukaryota"/>
</dbReference>
<dbReference type="PROSITE" id="PS51186">
    <property type="entry name" value="GNAT"/>
    <property type="match status" value="1"/>
</dbReference>
<dbReference type="InterPro" id="IPR016181">
    <property type="entry name" value="Acyl_CoA_acyltransferase"/>
</dbReference>
<dbReference type="GO" id="GO:1990189">
    <property type="term" value="F:protein N-terminal-serine acetyltransferase activity"/>
    <property type="evidence" value="ECO:0007669"/>
    <property type="project" value="UniProtKB-EC"/>
</dbReference>
<dbReference type="VEuPathDB" id="FungiDB:LELG_04562"/>
<keyword evidence="14" id="KW-1185">Reference proteome</keyword>
<keyword evidence="6" id="KW-0963">Cytoplasm</keyword>
<keyword evidence="8" id="KW-0539">Nucleus</keyword>
<dbReference type="EC" id="2.3.1.257" evidence="4"/>
<keyword evidence="9" id="KW-0012">Acyltransferase</keyword>
<dbReference type="SUPFAM" id="SSF55729">
    <property type="entry name" value="Acyl-CoA N-acyltransferases (Nat)"/>
    <property type="match status" value="1"/>
</dbReference>
<dbReference type="AlphaFoldDB" id="A5E4M3"/>
<dbReference type="PANTHER" id="PTHR20531">
    <property type="entry name" value="N-ALPHA-ACETYLTRANSFERASE 40"/>
    <property type="match status" value="1"/>
</dbReference>
<organism evidence="13 14">
    <name type="scientific">Lodderomyces elongisporus (strain ATCC 11503 / CBS 2605 / JCM 1781 / NBRC 1676 / NRRL YB-4239)</name>
    <name type="common">Yeast</name>
    <name type="synonym">Saccharomyces elongisporus</name>
    <dbReference type="NCBI Taxonomy" id="379508"/>
    <lineage>
        <taxon>Eukaryota</taxon>
        <taxon>Fungi</taxon>
        <taxon>Dikarya</taxon>
        <taxon>Ascomycota</taxon>
        <taxon>Saccharomycotina</taxon>
        <taxon>Pichiomycetes</taxon>
        <taxon>Debaryomycetaceae</taxon>
        <taxon>Candida/Lodderomyces clade</taxon>
        <taxon>Lodderomyces</taxon>
    </lineage>
</organism>
<dbReference type="GO" id="GO:0005634">
    <property type="term" value="C:nucleus"/>
    <property type="evidence" value="ECO:0007669"/>
    <property type="project" value="UniProtKB-SubCell"/>
</dbReference>
<gene>
    <name evidence="13" type="ORF">LELG_04562</name>
</gene>
<evidence type="ECO:0000313" key="14">
    <source>
        <dbReference type="Proteomes" id="UP000001996"/>
    </source>
</evidence>
<dbReference type="OrthoDB" id="424551at2759"/>